<name>A0A7W7S3E2_9ACTN</name>
<evidence type="ECO:0000313" key="1">
    <source>
        <dbReference type="EMBL" id="MBB4942962.1"/>
    </source>
</evidence>
<keyword evidence="2" id="KW-1185">Reference proteome</keyword>
<reference evidence="1 2" key="1">
    <citation type="submission" date="2020-08" db="EMBL/GenBank/DDBJ databases">
        <title>Sequencing the genomes of 1000 actinobacteria strains.</title>
        <authorList>
            <person name="Klenk H.-P."/>
        </authorList>
    </citation>
    <scope>NUCLEOTIDE SEQUENCE [LARGE SCALE GENOMIC DNA]</scope>
    <source>
        <strain evidence="1 2">DSM 43023</strain>
    </source>
</reference>
<dbReference type="EMBL" id="JACHJU010000004">
    <property type="protein sequence ID" value="MBB4942962.1"/>
    <property type="molecule type" value="Genomic_DNA"/>
</dbReference>
<sequence length="101" mass="11004">MPRVVFLLIPRVHLLDVAGPAQVFSTAADLGYDHTISYVSEDKDVATVQGLPLRADDTWPALAPEDLVIVPGCSTAVAAPRTTRSRTNWPACTRRRSWCAT</sequence>
<accession>A0A7W7S3E2</accession>
<dbReference type="Gene3D" id="3.40.50.880">
    <property type="match status" value="1"/>
</dbReference>
<dbReference type="AlphaFoldDB" id="A0A7W7S3E2"/>
<organism evidence="1 2">
    <name type="scientific">Streptosporangium album</name>
    <dbReference type="NCBI Taxonomy" id="47479"/>
    <lineage>
        <taxon>Bacteria</taxon>
        <taxon>Bacillati</taxon>
        <taxon>Actinomycetota</taxon>
        <taxon>Actinomycetes</taxon>
        <taxon>Streptosporangiales</taxon>
        <taxon>Streptosporangiaceae</taxon>
        <taxon>Streptosporangium</taxon>
    </lineage>
</organism>
<dbReference type="SUPFAM" id="SSF52317">
    <property type="entry name" value="Class I glutamine amidotransferase-like"/>
    <property type="match status" value="1"/>
</dbReference>
<protein>
    <submittedName>
        <fullName evidence="1">Transcriptional regulator GlxA family with amidase domain</fullName>
    </submittedName>
</protein>
<proteinExistence type="predicted"/>
<dbReference type="RefSeq" id="WP_221466683.1">
    <property type="nucleotide sequence ID" value="NZ_BAABEK010000067.1"/>
</dbReference>
<comment type="caution">
    <text evidence="1">The sequence shown here is derived from an EMBL/GenBank/DDBJ whole genome shotgun (WGS) entry which is preliminary data.</text>
</comment>
<dbReference type="InterPro" id="IPR029062">
    <property type="entry name" value="Class_I_gatase-like"/>
</dbReference>
<dbReference type="Proteomes" id="UP000534286">
    <property type="component" value="Unassembled WGS sequence"/>
</dbReference>
<evidence type="ECO:0000313" key="2">
    <source>
        <dbReference type="Proteomes" id="UP000534286"/>
    </source>
</evidence>
<gene>
    <name evidence="1" type="ORF">FHR32_007362</name>
</gene>